<dbReference type="CTD" id="9811438"/>
<dbReference type="Proteomes" id="UP000216624">
    <property type="component" value="Unassembled WGS sequence"/>
</dbReference>
<evidence type="ECO:0000313" key="2">
    <source>
        <dbReference type="Proteomes" id="UP000216624"/>
    </source>
</evidence>
<dbReference type="InterPro" id="IPR037516">
    <property type="entry name" value="Tripartite_DENN"/>
</dbReference>
<accession>A0A260Z729</accession>
<dbReference type="OMA" id="CEVEYSH"/>
<organism evidence="1 2">
    <name type="scientific">Caenorhabditis remanei</name>
    <name type="common">Caenorhabditis vulgaris</name>
    <dbReference type="NCBI Taxonomy" id="31234"/>
    <lineage>
        <taxon>Eukaryota</taxon>
        <taxon>Metazoa</taxon>
        <taxon>Ecdysozoa</taxon>
        <taxon>Nematoda</taxon>
        <taxon>Chromadorea</taxon>
        <taxon>Rhabditida</taxon>
        <taxon>Rhabditina</taxon>
        <taxon>Rhabditomorpha</taxon>
        <taxon>Rhabditoidea</taxon>
        <taxon>Rhabditidae</taxon>
        <taxon>Peloderinae</taxon>
        <taxon>Caenorhabditis</taxon>
    </lineage>
</organism>
<feature type="non-terminal residue" evidence="1">
    <location>
        <position position="1"/>
    </location>
</feature>
<comment type="caution">
    <text evidence="1">The sequence shown here is derived from an EMBL/GenBank/DDBJ whole genome shotgun (WGS) entry which is preliminary data.</text>
</comment>
<keyword evidence="2" id="KW-1185">Reference proteome</keyword>
<dbReference type="eggNOG" id="KOG3823">
    <property type="taxonomic scope" value="Eukaryota"/>
</dbReference>
<dbReference type="InterPro" id="IPR018307">
    <property type="entry name" value="ABL9/DENND6_dom"/>
</dbReference>
<dbReference type="KEGG" id="crq:GCK72_010705"/>
<dbReference type="HOGENOM" id="CLU_009066_2_0_1"/>
<dbReference type="PANTHER" id="PTHR31017:SF1">
    <property type="entry name" value="LATE SECRETORY PATHWAY PROTEIN AVL9 HOMOLOG"/>
    <property type="match status" value="1"/>
</dbReference>
<reference evidence="1" key="1">
    <citation type="submission" date="2017-08" db="EMBL/GenBank/DDBJ databases">
        <authorList>
            <person name="de Groot N.N."/>
        </authorList>
    </citation>
    <scope>NUCLEOTIDE SEQUENCE [LARGE SCALE GENOMIC DNA]</scope>
    <source>
        <strain evidence="1">PX439</strain>
    </source>
</reference>
<dbReference type="PROSITE" id="PS50211">
    <property type="entry name" value="DENN"/>
    <property type="match status" value="1"/>
</dbReference>
<dbReference type="InterPro" id="IPR051731">
    <property type="entry name" value="DENND11/AVL9_GEFs"/>
</dbReference>
<proteinExistence type="predicted"/>
<evidence type="ECO:0000313" key="1">
    <source>
        <dbReference type="EMBL" id="OZF81362.1"/>
    </source>
</evidence>
<dbReference type="Pfam" id="PF09794">
    <property type="entry name" value="Avl9"/>
    <property type="match status" value="1"/>
</dbReference>
<name>A0A260Z729_CAERE</name>
<dbReference type="EMBL" id="NMWX01000288">
    <property type="protein sequence ID" value="OZF81362.1"/>
    <property type="molecule type" value="Genomic_DNA"/>
</dbReference>
<dbReference type="GO" id="GO:0005737">
    <property type="term" value="C:cytoplasm"/>
    <property type="evidence" value="ECO:0007669"/>
    <property type="project" value="TreeGrafter"/>
</dbReference>
<sequence>MHPILNVVVVSFHHKRGCEVEYSHPKLDGTGEAGLPDEWHLLPSLALPDGVHNCQKDTIFFLLPSREEPGKCVFGISCYRQIDAKELINKSDDVTRASVQKAVCVLSRIPLFGPLKAKLEVITQAYFEQKDFSKVDVLAQMYTNLCDIFDENLTGEYFSNLAHHEISIQELFIRFRHRALLLFKLFLLERKVLFIAPTGLRLGETMLAIISMFPKLLEEGLFYSTIGVNTSDKIRPAKISKNENIKNEEIVIEEDVGIQLTRSDPLKKKDSCGFPLSLFTQGSSFDPYLPIQSMDLISKTQSCIVGATNALFAMKKDLFDVIIKIEDDGSLVHNHIEFVNDSALERVVSLTTADLRFADFVLKKVEEQMKASSSEFDGSDEWIRLQMKNYLLGLVATSRSDLQAAIPHFGIAFVNEWRRTKNHKILVANKHEDLTSVPPGHMFSEQMGVYDVYLRLEHAVNGVEGASKVIGTVNTAGKNLGSSIGETGSRVKAKFTNWWNRKAPVQEGIEQAEEPSE</sequence>
<dbReference type="OrthoDB" id="26278at2759"/>
<dbReference type="STRING" id="31234.E3LWZ3"/>
<protein>
    <submittedName>
        <fullName evidence="1">Uncharacterized protein</fullName>
    </submittedName>
</protein>
<dbReference type="PANTHER" id="PTHR31017">
    <property type="entry name" value="LATE SECRETORY PATHWAY PROTEIN AVL9-RELATED"/>
    <property type="match status" value="1"/>
</dbReference>
<gene>
    <name evidence="1" type="ORF">FL82_16907</name>
</gene>